<accession>A0AAU8GF49</accession>
<gene>
    <name evidence="1" type="ORF">YRYPWZST_CDS0198</name>
</gene>
<sequence>MTVILGAVNSVRPMEVLVDPMTQTEIKFADGSHLPPGWEVDADGRINLPVAYTGKVRAILHVEVTWMLDFQGESIAEMLAGRPVVIVESQSVDFGSHETCYGNQISDFMFVEQFDVDITSYAMTANSYNLGLAKALEIYFENRTQYNATVLGASARISIEGAVGQYAV</sequence>
<dbReference type="EMBL" id="PP856722">
    <property type="protein sequence ID" value="XCH40599.1"/>
    <property type="molecule type" value="Genomic_DNA"/>
</dbReference>
<protein>
    <recommendedName>
        <fullName evidence="2">Tail protein</fullName>
    </recommendedName>
</protein>
<evidence type="ECO:0008006" key="2">
    <source>
        <dbReference type="Google" id="ProtNLM"/>
    </source>
</evidence>
<reference evidence="1" key="1">
    <citation type="submission" date="2024-05" db="EMBL/GenBank/DDBJ databases">
        <authorList>
            <person name="Mugo M.M."/>
            <person name="Musyoki A.M."/>
            <person name="Makumi A.M."/>
            <person name="Mutai I."/>
            <person name="Drechsel O."/>
            <person name="Kering K.K."/>
            <person name="Muturi P."/>
            <person name="Mbae C.K."/>
            <person name="Kariuki S.M."/>
        </authorList>
    </citation>
    <scope>NUCLEOTIDE SEQUENCE</scope>
</reference>
<evidence type="ECO:0000313" key="1">
    <source>
        <dbReference type="EMBL" id="XCH40599.1"/>
    </source>
</evidence>
<name>A0AAU8GF49_9CAUD</name>
<organism evidence="1">
    <name type="scientific">Salmonella phage vB_SEnST11_KE23</name>
    <dbReference type="NCBI Taxonomy" id="3161174"/>
    <lineage>
        <taxon>Viruses</taxon>
        <taxon>Duplodnaviria</taxon>
        <taxon>Heunggongvirae</taxon>
        <taxon>Uroviricota</taxon>
        <taxon>Caudoviricetes</taxon>
        <taxon>Vequintavirinae</taxon>
        <taxon>Seunavirus</taxon>
    </lineage>
</organism>
<proteinExistence type="predicted"/>